<sequence>MSKVALCISGQPRRALETFPYIYSNIIQPNNADVFIHMHYDEDALYMEKSHADNGPCLLERNIDKKVIELYKPVQYLIEKPRNFSKLNLNCSEKRLENHKKMNQHKNWTDEEHKKYIFKNLISMYYSIFKANELKEVYANENGILYDYVIRIRFDVIIQQPLICSNHDPNFIYYAEIGQPDNLISDWINFGSNAIMNIYSSMFLNLEYINTFQFYKKEEREENTLEPSDTYSGIYEHMLRDLMHLYKIPKRGFHLNTRLI</sequence>
<dbReference type="EMBL" id="MN739825">
    <property type="protein sequence ID" value="QHT27624.1"/>
    <property type="molecule type" value="Genomic_DNA"/>
</dbReference>
<name>A0A6C0EEQ6_9ZZZZ</name>
<organism evidence="1">
    <name type="scientific">viral metagenome</name>
    <dbReference type="NCBI Taxonomy" id="1070528"/>
    <lineage>
        <taxon>unclassified sequences</taxon>
        <taxon>metagenomes</taxon>
        <taxon>organismal metagenomes</taxon>
    </lineage>
</organism>
<reference evidence="1" key="1">
    <citation type="journal article" date="2020" name="Nature">
        <title>Giant virus diversity and host interactions through global metagenomics.</title>
        <authorList>
            <person name="Schulz F."/>
            <person name="Roux S."/>
            <person name="Paez-Espino D."/>
            <person name="Jungbluth S."/>
            <person name="Walsh D.A."/>
            <person name="Denef V.J."/>
            <person name="McMahon K.D."/>
            <person name="Konstantinidis K.T."/>
            <person name="Eloe-Fadrosh E.A."/>
            <person name="Kyrpides N.C."/>
            <person name="Woyke T."/>
        </authorList>
    </citation>
    <scope>NUCLEOTIDE SEQUENCE</scope>
    <source>
        <strain evidence="1">GVMAG-M-3300023179-33</strain>
    </source>
</reference>
<accession>A0A6C0EEQ6</accession>
<protein>
    <submittedName>
        <fullName evidence="1">Uncharacterized protein</fullName>
    </submittedName>
</protein>
<proteinExistence type="predicted"/>
<evidence type="ECO:0000313" key="1">
    <source>
        <dbReference type="EMBL" id="QHT27624.1"/>
    </source>
</evidence>
<dbReference type="AlphaFoldDB" id="A0A6C0EEQ6"/>